<protein>
    <submittedName>
        <fullName evidence="1">Uncharacterized protein</fullName>
    </submittedName>
</protein>
<proteinExistence type="predicted"/>
<evidence type="ECO:0000313" key="2">
    <source>
        <dbReference type="Proteomes" id="UP000805649"/>
    </source>
</evidence>
<organism evidence="1 2">
    <name type="scientific">Colletotrichum truncatum</name>
    <name type="common">Anthracnose fungus</name>
    <name type="synonym">Colletotrichum capsici</name>
    <dbReference type="NCBI Taxonomy" id="5467"/>
    <lineage>
        <taxon>Eukaryota</taxon>
        <taxon>Fungi</taxon>
        <taxon>Dikarya</taxon>
        <taxon>Ascomycota</taxon>
        <taxon>Pezizomycotina</taxon>
        <taxon>Sordariomycetes</taxon>
        <taxon>Hypocreomycetidae</taxon>
        <taxon>Glomerellales</taxon>
        <taxon>Glomerellaceae</taxon>
        <taxon>Colletotrichum</taxon>
        <taxon>Colletotrichum truncatum species complex</taxon>
    </lineage>
</organism>
<evidence type="ECO:0000313" key="1">
    <source>
        <dbReference type="EMBL" id="KAL0930237.1"/>
    </source>
</evidence>
<dbReference type="Proteomes" id="UP000805649">
    <property type="component" value="Unassembled WGS sequence"/>
</dbReference>
<dbReference type="EMBL" id="VUJX02000012">
    <property type="protein sequence ID" value="KAL0930237.1"/>
    <property type="molecule type" value="Genomic_DNA"/>
</dbReference>
<sequence length="271" mass="30089">MDRLSATTLRGARLLGDVQETNLEKHEHCQVLITLRSEYNSTTTTSTVTSTVTPTKPKRPKFFPIPVLNALAARNFRATQSVPLAVTGRQLPLIYRLVSGLVSAPYYRTVLVFDTEHRFDATRLSCSPDDLRHVYVHRPAFHDISSDSKDRTTTSRISPNQLRELVMAAENWMFYGAHDSSGREWWGTIVIGALGAGDITAAWKGWLRVERANVPGFSIGCSAQEALSDRQKRQDAIDATPWAASSQWGNFNFTESHKTGSSHNAAVTQKG</sequence>
<accession>A0ACC3YEH3</accession>
<comment type="caution">
    <text evidence="1">The sequence shown here is derived from an EMBL/GenBank/DDBJ whole genome shotgun (WGS) entry which is preliminary data.</text>
</comment>
<keyword evidence="2" id="KW-1185">Reference proteome</keyword>
<name>A0ACC3YEH3_COLTU</name>
<gene>
    <name evidence="1" type="ORF">CTRU02_215057</name>
</gene>
<reference evidence="1 2" key="1">
    <citation type="journal article" date="2020" name="Phytopathology">
        <title>Genome Sequence Resources of Colletotrichum truncatum, C. plurivorum, C. musicola, and C. sojae: Four Species Pathogenic to Soybean (Glycine max).</title>
        <authorList>
            <person name="Rogerio F."/>
            <person name="Boufleur T.R."/>
            <person name="Ciampi-Guillardi M."/>
            <person name="Sukno S.A."/>
            <person name="Thon M.R."/>
            <person name="Massola Junior N.S."/>
            <person name="Baroncelli R."/>
        </authorList>
    </citation>
    <scope>NUCLEOTIDE SEQUENCE [LARGE SCALE GENOMIC DNA]</scope>
    <source>
        <strain evidence="1 2">CMES1059</strain>
    </source>
</reference>